<comment type="caution">
    <text evidence="2">The sequence shown here is derived from an EMBL/GenBank/DDBJ whole genome shotgun (WGS) entry which is preliminary data.</text>
</comment>
<sequence length="82" mass="8989">MDYRKQFFVSPGEKVSLASIDPSQTGEHVSSETALPEIQKNIARMDELQGLLYADGKQSLLIVLQALDAAGKDGVIRHVLLH</sequence>
<evidence type="ECO:0000259" key="1">
    <source>
        <dbReference type="Pfam" id="PF03976"/>
    </source>
</evidence>
<dbReference type="InterPro" id="IPR027417">
    <property type="entry name" value="P-loop_NTPase"/>
</dbReference>
<evidence type="ECO:0000313" key="2">
    <source>
        <dbReference type="EMBL" id="NMQ05340.1"/>
    </source>
</evidence>
<dbReference type="Proteomes" id="UP000886469">
    <property type="component" value="Unassembled WGS sequence"/>
</dbReference>
<proteinExistence type="predicted"/>
<accession>A0ABX1T9U2</accession>
<feature type="domain" description="Polyphosphate kinase-2-related" evidence="1">
    <location>
        <begin position="36"/>
        <end position="80"/>
    </location>
</feature>
<dbReference type="Gene3D" id="3.40.50.300">
    <property type="entry name" value="P-loop containing nucleotide triphosphate hydrolases"/>
    <property type="match status" value="1"/>
</dbReference>
<organism evidence="2 3">
    <name type="scientific">Candidatus Accumulibacter contiguus</name>
    <dbReference type="NCBI Taxonomy" id="2954381"/>
    <lineage>
        <taxon>Bacteria</taxon>
        <taxon>Pseudomonadati</taxon>
        <taxon>Pseudomonadota</taxon>
        <taxon>Betaproteobacteria</taxon>
        <taxon>Candidatus Accumulibacter</taxon>
    </lineage>
</organism>
<evidence type="ECO:0000313" key="3">
    <source>
        <dbReference type="Proteomes" id="UP000886469"/>
    </source>
</evidence>
<dbReference type="InterPro" id="IPR022488">
    <property type="entry name" value="PPK2-related"/>
</dbReference>
<gene>
    <name evidence="2" type="ORF">E4Q08_08665</name>
</gene>
<protein>
    <recommendedName>
        <fullName evidence="1">Polyphosphate kinase-2-related domain-containing protein</fullName>
    </recommendedName>
</protein>
<reference evidence="2" key="1">
    <citation type="submission" date="2019-03" db="EMBL/GenBank/DDBJ databases">
        <title>Metabolic reconstructions from genomes of highly enriched 'Candidatus Accumulibacter' and 'Candidatus Competibacter' bioreactor populations.</title>
        <authorList>
            <person name="Annavajhala M.K."/>
            <person name="Welles L."/>
            <person name="Abbas B."/>
            <person name="Sorokin D."/>
            <person name="Park H."/>
            <person name="Van Loosdrecht M."/>
            <person name="Chandran K."/>
        </authorList>
    </citation>
    <scope>NUCLEOTIDE SEQUENCE</scope>
    <source>
        <strain evidence="2">SBR_L</strain>
    </source>
</reference>
<dbReference type="EMBL" id="SPMX01000019">
    <property type="protein sequence ID" value="NMQ05340.1"/>
    <property type="molecule type" value="Genomic_DNA"/>
</dbReference>
<dbReference type="Pfam" id="PF03976">
    <property type="entry name" value="PPK2"/>
    <property type="match status" value="1"/>
</dbReference>
<keyword evidence="3" id="KW-1185">Reference proteome</keyword>
<name>A0ABX1T9U2_9PROT</name>